<evidence type="ECO:0000256" key="1">
    <source>
        <dbReference type="ARBA" id="ARBA00022679"/>
    </source>
</evidence>
<evidence type="ECO:0000313" key="6">
    <source>
        <dbReference type="Proteomes" id="UP000069771"/>
    </source>
</evidence>
<dbReference type="Pfam" id="PF01171">
    <property type="entry name" value="ATP_bind_3"/>
    <property type="match status" value="1"/>
</dbReference>
<feature type="binding site" evidence="2">
    <location>
        <begin position="29"/>
        <end position="31"/>
    </location>
    <ligand>
        <name>ATP</name>
        <dbReference type="ChEBI" id="CHEBI:30616"/>
    </ligand>
</feature>
<feature type="region of interest" description="Disordered" evidence="3">
    <location>
        <begin position="249"/>
        <end position="274"/>
    </location>
</feature>
<keyword evidence="2" id="KW-0067">ATP-binding</keyword>
<protein>
    <submittedName>
        <fullName evidence="5">PP-loop family protein</fullName>
    </submittedName>
</protein>
<name>A0A140DUN8_9FIRM</name>
<dbReference type="AlphaFoldDB" id="A0A140DUN8"/>
<dbReference type="GO" id="GO:0008033">
    <property type="term" value="P:tRNA processing"/>
    <property type="evidence" value="ECO:0007669"/>
    <property type="project" value="InterPro"/>
</dbReference>
<feature type="binding site" evidence="2">
    <location>
        <position position="61"/>
    </location>
    <ligand>
        <name>ATP</name>
        <dbReference type="ChEBI" id="CHEBI:30616"/>
    </ligand>
</feature>
<reference evidence="5 6" key="1">
    <citation type="journal article" date="2016" name="Gut Pathog.">
        <title>Whole genome sequencing of "Faecalibaculum rodentium" ALO17, isolated from C57BL/6J laboratory mouse feces.</title>
        <authorList>
            <person name="Lim S."/>
            <person name="Chang D.H."/>
            <person name="Ahn S."/>
            <person name="Kim B.C."/>
        </authorList>
    </citation>
    <scope>NUCLEOTIDE SEQUENCE [LARGE SCALE GENOMIC DNA]</scope>
    <source>
        <strain evidence="5 6">Alo17</strain>
    </source>
</reference>
<dbReference type="OrthoDB" id="9801054at2"/>
<evidence type="ECO:0000313" key="5">
    <source>
        <dbReference type="EMBL" id="AMK54365.1"/>
    </source>
</evidence>
<keyword evidence="1" id="KW-0808">Transferase</keyword>
<feature type="binding site" evidence="2">
    <location>
        <position position="135"/>
    </location>
    <ligand>
        <name>ATP</name>
        <dbReference type="ChEBI" id="CHEBI:30616"/>
    </ligand>
</feature>
<evidence type="ECO:0000256" key="3">
    <source>
        <dbReference type="SAM" id="MobiDB-lite"/>
    </source>
</evidence>
<feature type="compositionally biased region" description="Basic and acidic residues" evidence="3">
    <location>
        <begin position="255"/>
        <end position="267"/>
    </location>
</feature>
<dbReference type="Gene3D" id="3.40.50.620">
    <property type="entry name" value="HUPs"/>
    <property type="match status" value="1"/>
</dbReference>
<dbReference type="InterPro" id="IPR011063">
    <property type="entry name" value="TilS/TtcA_N"/>
</dbReference>
<dbReference type="GO" id="GO:0016740">
    <property type="term" value="F:transferase activity"/>
    <property type="evidence" value="ECO:0007669"/>
    <property type="project" value="UniProtKB-KW"/>
</dbReference>
<dbReference type="CDD" id="cd24138">
    <property type="entry name" value="TtcA-like"/>
    <property type="match status" value="1"/>
</dbReference>
<proteinExistence type="predicted"/>
<dbReference type="RefSeq" id="WP_067556613.1">
    <property type="nucleotide sequence ID" value="NZ_CAMNXC010000001.1"/>
</dbReference>
<gene>
    <name evidence="5" type="ORF">AALO17_12310</name>
</gene>
<feature type="binding site" evidence="2">
    <location>
        <position position="140"/>
    </location>
    <ligand>
        <name>ATP</name>
        <dbReference type="ChEBI" id="CHEBI:30616"/>
    </ligand>
</feature>
<organism evidence="5 6">
    <name type="scientific">Faecalibaculum rodentium</name>
    <dbReference type="NCBI Taxonomy" id="1702221"/>
    <lineage>
        <taxon>Bacteria</taxon>
        <taxon>Bacillati</taxon>
        <taxon>Bacillota</taxon>
        <taxon>Erysipelotrichia</taxon>
        <taxon>Erysipelotrichales</taxon>
        <taxon>Erysipelotrichaceae</taxon>
        <taxon>Faecalibaculum</taxon>
    </lineage>
</organism>
<sequence length="274" mass="31168">MKIQTILRGIRQADNRFGLIRPGDKIAVAVSGGKDSMLLLTALRQYQKFPHTDFELVGIHVDVGFEEFDHDLMTGYCRDHDLPLQIEKTRIFPILELDKNRGTQGQIQCSLCSKLKKGVLFETAKKLGCNKVAFGHHADDAIETFFLNMIHGSKAATFQPLQYMSRMDMDLIRPLVLLRESEIVQACQDNGIPSVRRVCPNDGFTQRQSIKDDLEEVYRRYPMARDNFLTVLSNCDEKGFWHDADSENVRTGTVHRKDQPGKEETPDSHTGSIQ</sequence>
<evidence type="ECO:0000256" key="2">
    <source>
        <dbReference type="PIRSR" id="PIRSR004976-51"/>
    </source>
</evidence>
<dbReference type="STRING" id="1702221.AALO17_12310"/>
<dbReference type="Proteomes" id="UP000069771">
    <property type="component" value="Chromosome"/>
</dbReference>
<accession>A0A140DUN8</accession>
<dbReference type="GO" id="GO:0005524">
    <property type="term" value="F:ATP binding"/>
    <property type="evidence" value="ECO:0007669"/>
    <property type="project" value="UniProtKB-KW"/>
</dbReference>
<dbReference type="EMBL" id="CP011391">
    <property type="protein sequence ID" value="AMK54365.1"/>
    <property type="molecule type" value="Genomic_DNA"/>
</dbReference>
<dbReference type="GeneID" id="78477962"/>
<dbReference type="InterPro" id="IPR014729">
    <property type="entry name" value="Rossmann-like_a/b/a_fold"/>
</dbReference>
<dbReference type="PANTHER" id="PTHR43686:SF1">
    <property type="entry name" value="AMINOTRAN_5 DOMAIN-CONTAINING PROTEIN"/>
    <property type="match status" value="1"/>
</dbReference>
<dbReference type="PIRSF" id="PIRSF004976">
    <property type="entry name" value="ATPase_YdaO"/>
    <property type="match status" value="1"/>
</dbReference>
<evidence type="ECO:0000259" key="4">
    <source>
        <dbReference type="Pfam" id="PF01171"/>
    </source>
</evidence>
<dbReference type="SUPFAM" id="SSF52402">
    <property type="entry name" value="Adenine nucleotide alpha hydrolases-like"/>
    <property type="match status" value="1"/>
</dbReference>
<dbReference type="KEGG" id="fro:AALO17_12310"/>
<dbReference type="PATRIC" id="fig|1702221.3.peg.1185"/>
<keyword evidence="6" id="KW-1185">Reference proteome</keyword>
<feature type="binding site" evidence="2">
    <location>
        <position position="35"/>
    </location>
    <ligand>
        <name>ATP</name>
        <dbReference type="ChEBI" id="CHEBI:30616"/>
    </ligand>
</feature>
<dbReference type="InterPro" id="IPR035107">
    <property type="entry name" value="tRNA_thiolation_TtcA_Ctu1"/>
</dbReference>
<keyword evidence="2" id="KW-0547">Nucleotide-binding</keyword>
<feature type="domain" description="tRNA(Ile)-lysidine/2-thiocytidine synthase N-terminal" evidence="4">
    <location>
        <begin position="25"/>
        <end position="193"/>
    </location>
</feature>
<dbReference type="PANTHER" id="PTHR43686">
    <property type="entry name" value="SULFURTRANSFERASE-RELATED"/>
    <property type="match status" value="1"/>
</dbReference>